<evidence type="ECO:0000256" key="2">
    <source>
        <dbReference type="ARBA" id="ARBA00010740"/>
    </source>
</evidence>
<organism evidence="7 8">
    <name type="scientific">Kistimonas scapharcae</name>
    <dbReference type="NCBI Taxonomy" id="1036133"/>
    <lineage>
        <taxon>Bacteria</taxon>
        <taxon>Pseudomonadati</taxon>
        <taxon>Pseudomonadota</taxon>
        <taxon>Gammaproteobacteria</taxon>
        <taxon>Oceanospirillales</taxon>
        <taxon>Endozoicomonadaceae</taxon>
        <taxon>Kistimonas</taxon>
    </lineage>
</organism>
<evidence type="ECO:0000256" key="5">
    <source>
        <dbReference type="ARBA" id="ARBA00031841"/>
    </source>
</evidence>
<evidence type="ECO:0000313" key="7">
    <source>
        <dbReference type="EMBL" id="GAA4652409.1"/>
    </source>
</evidence>
<evidence type="ECO:0000256" key="4">
    <source>
        <dbReference type="ARBA" id="ARBA00022517"/>
    </source>
</evidence>
<evidence type="ECO:0000256" key="6">
    <source>
        <dbReference type="SAM" id="MobiDB-lite"/>
    </source>
</evidence>
<protein>
    <recommendedName>
        <fullName evidence="3">Large ribosomal RNA subunit accumulation protein YceD</fullName>
    </recommendedName>
    <alternativeName>
        <fullName evidence="5">23S rRNA accumulation protein YceD</fullName>
    </alternativeName>
</protein>
<dbReference type="RefSeq" id="WP_345198969.1">
    <property type="nucleotide sequence ID" value="NZ_BAABFL010000475.1"/>
</dbReference>
<keyword evidence="4" id="KW-0690">Ribosome biogenesis</keyword>
<reference evidence="8" key="1">
    <citation type="journal article" date="2019" name="Int. J. Syst. Evol. Microbiol.">
        <title>The Global Catalogue of Microorganisms (GCM) 10K type strain sequencing project: providing services to taxonomists for standard genome sequencing and annotation.</title>
        <authorList>
            <consortium name="The Broad Institute Genomics Platform"/>
            <consortium name="The Broad Institute Genome Sequencing Center for Infectious Disease"/>
            <person name="Wu L."/>
            <person name="Ma J."/>
        </authorList>
    </citation>
    <scope>NUCLEOTIDE SEQUENCE [LARGE SCALE GENOMIC DNA]</scope>
    <source>
        <strain evidence="8">JCM 17805</strain>
    </source>
</reference>
<keyword evidence="8" id="KW-1185">Reference proteome</keyword>
<proteinExistence type="inferred from homology"/>
<comment type="function">
    <text evidence="1">Plays a role in synthesis, processing and/or stability of 23S rRNA.</text>
</comment>
<dbReference type="Proteomes" id="UP001500604">
    <property type="component" value="Unassembled WGS sequence"/>
</dbReference>
<gene>
    <name evidence="7" type="ORF">GCM10023116_46930</name>
</gene>
<accession>A0ABP8VAH3</accession>
<dbReference type="EMBL" id="BAABFL010000475">
    <property type="protein sequence ID" value="GAA4652409.1"/>
    <property type="molecule type" value="Genomic_DNA"/>
</dbReference>
<dbReference type="InterPro" id="IPR003772">
    <property type="entry name" value="YceD"/>
</dbReference>
<sequence length="178" mass="19774">MLNGQLPKHITPRKFAQNETELAGRIAVRELDRLADMLAGEDAEVALSLAFSLDENRRPRIAGELEAELPMLCQRCLDVVNVKIRTGLNLAVVWSEEQAKALPKDVDPLILEDDTTDLRQLVEDELLLSVPLVAYHENAQCHAGQVFSTDPDYSEDVAEETQDKPNPFSVLAQLKTGD</sequence>
<dbReference type="Pfam" id="PF02620">
    <property type="entry name" value="YceD"/>
    <property type="match status" value="1"/>
</dbReference>
<dbReference type="PANTHER" id="PTHR38099:SF1">
    <property type="entry name" value="LARGE RIBOSOMAL RNA SUBUNIT ACCUMULATION PROTEIN YCED"/>
    <property type="match status" value="1"/>
</dbReference>
<evidence type="ECO:0000256" key="1">
    <source>
        <dbReference type="ARBA" id="ARBA00002868"/>
    </source>
</evidence>
<dbReference type="PANTHER" id="PTHR38099">
    <property type="entry name" value="LARGE RIBOSOMAL RNA SUBUNIT ACCUMULATION PROTEIN YCED"/>
    <property type="match status" value="1"/>
</dbReference>
<evidence type="ECO:0000256" key="3">
    <source>
        <dbReference type="ARBA" id="ARBA00015716"/>
    </source>
</evidence>
<dbReference type="InterPro" id="IPR039255">
    <property type="entry name" value="YceD_bac"/>
</dbReference>
<name>A0ABP8VAH3_9GAMM</name>
<comment type="caution">
    <text evidence="7">The sequence shown here is derived from an EMBL/GenBank/DDBJ whole genome shotgun (WGS) entry which is preliminary data.</text>
</comment>
<evidence type="ECO:0000313" key="8">
    <source>
        <dbReference type="Proteomes" id="UP001500604"/>
    </source>
</evidence>
<comment type="similarity">
    <text evidence="2">Belongs to the DUF177 domain family.</text>
</comment>
<feature type="region of interest" description="Disordered" evidence="6">
    <location>
        <begin position="151"/>
        <end position="178"/>
    </location>
</feature>